<gene>
    <name evidence="1" type="ORF">SADUNF_Sadunf03G0049900</name>
</gene>
<organism evidence="1 2">
    <name type="scientific">Salix dunnii</name>
    <dbReference type="NCBI Taxonomy" id="1413687"/>
    <lineage>
        <taxon>Eukaryota</taxon>
        <taxon>Viridiplantae</taxon>
        <taxon>Streptophyta</taxon>
        <taxon>Embryophyta</taxon>
        <taxon>Tracheophyta</taxon>
        <taxon>Spermatophyta</taxon>
        <taxon>Magnoliopsida</taxon>
        <taxon>eudicotyledons</taxon>
        <taxon>Gunneridae</taxon>
        <taxon>Pentapetalae</taxon>
        <taxon>rosids</taxon>
        <taxon>fabids</taxon>
        <taxon>Malpighiales</taxon>
        <taxon>Salicaceae</taxon>
        <taxon>Saliceae</taxon>
        <taxon>Salix</taxon>
    </lineage>
</organism>
<protein>
    <submittedName>
        <fullName evidence="1">Uncharacterized protein</fullName>
    </submittedName>
</protein>
<proteinExistence type="predicted"/>
<accession>A0A835KDZ2</accession>
<name>A0A835KDZ2_9ROSI</name>
<dbReference type="Proteomes" id="UP000657918">
    <property type="component" value="Unassembled WGS sequence"/>
</dbReference>
<reference evidence="1 2" key="1">
    <citation type="submission" date="2020-10" db="EMBL/GenBank/DDBJ databases">
        <title>Plant Genome Project.</title>
        <authorList>
            <person name="Zhang R.-G."/>
        </authorList>
    </citation>
    <scope>NUCLEOTIDE SEQUENCE [LARGE SCALE GENOMIC DNA]</scope>
    <source>
        <strain evidence="1">FAFU-HL-1</strain>
        <tissue evidence="1">Leaf</tissue>
    </source>
</reference>
<evidence type="ECO:0000313" key="2">
    <source>
        <dbReference type="Proteomes" id="UP000657918"/>
    </source>
</evidence>
<evidence type="ECO:0000313" key="1">
    <source>
        <dbReference type="EMBL" id="KAF9685393.1"/>
    </source>
</evidence>
<keyword evidence="2" id="KW-1185">Reference proteome</keyword>
<dbReference type="EMBL" id="JADGMS010000003">
    <property type="protein sequence ID" value="KAF9685393.1"/>
    <property type="molecule type" value="Genomic_DNA"/>
</dbReference>
<sequence length="76" mass="8552">MALDQVSVKPWTASSLVLVWPESKLAVIRNKTADREETWKKDLEKGSVSCNNVTRSRMVETIDESGLILDSQLFSI</sequence>
<comment type="caution">
    <text evidence="1">The sequence shown here is derived from an EMBL/GenBank/DDBJ whole genome shotgun (WGS) entry which is preliminary data.</text>
</comment>
<dbReference type="AlphaFoldDB" id="A0A835KDZ2"/>